<dbReference type="Pfam" id="PF07690">
    <property type="entry name" value="MFS_1"/>
    <property type="match status" value="1"/>
</dbReference>
<evidence type="ECO:0000313" key="9">
    <source>
        <dbReference type="Proteomes" id="UP000789595"/>
    </source>
</evidence>
<feature type="transmembrane region" description="Helical" evidence="5">
    <location>
        <begin position="77"/>
        <end position="97"/>
    </location>
</feature>
<feature type="transmembrane region" description="Helical" evidence="5">
    <location>
        <begin position="312"/>
        <end position="343"/>
    </location>
</feature>
<evidence type="ECO:0000256" key="5">
    <source>
        <dbReference type="SAM" id="Phobius"/>
    </source>
</evidence>
<evidence type="ECO:0000256" key="3">
    <source>
        <dbReference type="ARBA" id="ARBA00022989"/>
    </source>
</evidence>
<dbReference type="EMBL" id="CAKKNE010000001">
    <property type="protein sequence ID" value="CAH0364858.1"/>
    <property type="molecule type" value="Genomic_DNA"/>
</dbReference>
<name>A0A7S3ZK60_9STRA</name>
<dbReference type="InterPro" id="IPR020846">
    <property type="entry name" value="MFS_dom"/>
</dbReference>
<proteinExistence type="predicted"/>
<dbReference type="InterPro" id="IPR011701">
    <property type="entry name" value="MFS"/>
</dbReference>
<keyword evidence="3 5" id="KW-1133">Transmembrane helix</keyword>
<feature type="domain" description="Major facilitator superfamily (MFS) profile" evidence="6">
    <location>
        <begin position="1"/>
        <end position="426"/>
    </location>
</feature>
<gene>
    <name evidence="7" type="ORF">PCAL00307_LOCUS1283</name>
    <name evidence="8" type="ORF">PECAL_1P12430</name>
</gene>
<dbReference type="PANTHER" id="PTHR11662:SF399">
    <property type="entry name" value="FI19708P1-RELATED"/>
    <property type="match status" value="1"/>
</dbReference>
<dbReference type="GO" id="GO:0016020">
    <property type="term" value="C:membrane"/>
    <property type="evidence" value="ECO:0007669"/>
    <property type="project" value="UniProtKB-SubCell"/>
</dbReference>
<dbReference type="OrthoDB" id="202830at2759"/>
<dbReference type="PANTHER" id="PTHR11662">
    <property type="entry name" value="SOLUTE CARRIER FAMILY 17"/>
    <property type="match status" value="1"/>
</dbReference>
<feature type="transmembrane region" description="Helical" evidence="5">
    <location>
        <begin position="50"/>
        <end position="70"/>
    </location>
</feature>
<reference evidence="7" key="1">
    <citation type="submission" date="2021-01" db="EMBL/GenBank/DDBJ databases">
        <authorList>
            <person name="Corre E."/>
            <person name="Pelletier E."/>
            <person name="Niang G."/>
            <person name="Scheremetjew M."/>
            <person name="Finn R."/>
            <person name="Kale V."/>
            <person name="Holt S."/>
            <person name="Cochrane G."/>
            <person name="Meng A."/>
            <person name="Brown T."/>
            <person name="Cohen L."/>
        </authorList>
    </citation>
    <scope>NUCLEOTIDE SEQUENCE</scope>
    <source>
        <strain evidence="7">CCMP1756</strain>
    </source>
</reference>
<dbReference type="InterPro" id="IPR036259">
    <property type="entry name" value="MFS_trans_sf"/>
</dbReference>
<dbReference type="Gene3D" id="1.20.1250.20">
    <property type="entry name" value="MFS general substrate transporter like domains"/>
    <property type="match status" value="2"/>
</dbReference>
<dbReference type="PROSITE" id="PS50850">
    <property type="entry name" value="MFS"/>
    <property type="match status" value="1"/>
</dbReference>
<dbReference type="SUPFAM" id="SSF103473">
    <property type="entry name" value="MFS general substrate transporter"/>
    <property type="match status" value="1"/>
</dbReference>
<evidence type="ECO:0000259" key="6">
    <source>
        <dbReference type="PROSITE" id="PS50850"/>
    </source>
</evidence>
<dbReference type="EMBL" id="HBIW01001493">
    <property type="protein sequence ID" value="CAE0685849.1"/>
    <property type="molecule type" value="Transcribed_RNA"/>
</dbReference>
<dbReference type="Proteomes" id="UP000789595">
    <property type="component" value="Unassembled WGS sequence"/>
</dbReference>
<feature type="transmembrane region" description="Helical" evidence="5">
    <location>
        <begin position="12"/>
        <end position="38"/>
    </location>
</feature>
<keyword evidence="4 5" id="KW-0472">Membrane</keyword>
<keyword evidence="2 5" id="KW-0812">Transmembrane</keyword>
<comment type="subcellular location">
    <subcellularLocation>
        <location evidence="1">Membrane</location>
        <topology evidence="1">Multi-pass membrane protein</topology>
    </subcellularLocation>
</comment>
<keyword evidence="9" id="KW-1185">Reference proteome</keyword>
<evidence type="ECO:0000313" key="7">
    <source>
        <dbReference type="EMBL" id="CAE0685849.1"/>
    </source>
</evidence>
<reference evidence="8" key="2">
    <citation type="submission" date="2021-11" db="EMBL/GenBank/DDBJ databases">
        <authorList>
            <consortium name="Genoscope - CEA"/>
            <person name="William W."/>
        </authorList>
    </citation>
    <scope>NUCLEOTIDE SEQUENCE</scope>
</reference>
<evidence type="ECO:0000256" key="4">
    <source>
        <dbReference type="ARBA" id="ARBA00023136"/>
    </source>
</evidence>
<evidence type="ECO:0000256" key="2">
    <source>
        <dbReference type="ARBA" id="ARBA00022692"/>
    </source>
</evidence>
<dbReference type="InterPro" id="IPR050382">
    <property type="entry name" value="MFS_Na/Anion_cotransporter"/>
</dbReference>
<dbReference type="GO" id="GO:0022857">
    <property type="term" value="F:transmembrane transporter activity"/>
    <property type="evidence" value="ECO:0007669"/>
    <property type="project" value="InterPro"/>
</dbReference>
<feature type="transmembrane region" description="Helical" evidence="5">
    <location>
        <begin position="173"/>
        <end position="189"/>
    </location>
</feature>
<accession>A0A7S3ZK60</accession>
<evidence type="ECO:0000313" key="8">
    <source>
        <dbReference type="EMBL" id="CAH0364858.1"/>
    </source>
</evidence>
<evidence type="ECO:0000256" key="1">
    <source>
        <dbReference type="ARBA" id="ARBA00004141"/>
    </source>
</evidence>
<protein>
    <recommendedName>
        <fullName evidence="6">Major facilitator superfamily (MFS) profile domain-containing protein</fullName>
    </recommendedName>
</protein>
<dbReference type="AlphaFoldDB" id="A0A7S3ZK60"/>
<organism evidence="7">
    <name type="scientific">Pelagomonas calceolata</name>
    <dbReference type="NCBI Taxonomy" id="35677"/>
    <lineage>
        <taxon>Eukaryota</taxon>
        <taxon>Sar</taxon>
        <taxon>Stramenopiles</taxon>
        <taxon>Ochrophyta</taxon>
        <taxon>Pelagophyceae</taxon>
        <taxon>Pelagomonadales</taxon>
        <taxon>Pelagomonadaceae</taxon>
        <taxon>Pelagomonas</taxon>
    </lineage>
</organism>
<sequence length="467" mass="50020">MKLLDVKERWLMCWLMFMGRGVTQAVRVVLGALMPFIAADLELDHQEKGTVLAAFAAGYMCTQVLGGWAADRYGGRGPILLALGSLGLGAYCIPWSADLFGANGLSACLFVMGLCEGPSYPSMGTLLGRWIPAHERSKAVSISDTGSSLGSMLTFAVAPPLATLYGWRTTMRLWAYACLLSTAVWYVYATNGPDECIRISVRELEYLRQHGIGKAPHHDKKGRHAPFPYALFRFSQAWAVIIAHAAFNFGRYFVYNSLLQFYVEELGTSAVAAGQHILVGQIFDCIGKFGFAPFADRAIRNNPASRTKVRKVISGVAFVAFAASMAGLAVSYSVAAATCWLIVAKIASSAHVCGFKSNYLDLTQTHNGVLTGVGNMIATFASTVSPLLGGSLLDGSRRGWESMFLTIGLLDLGAAAFWCVFASGDGIDDKVLAAKECDSPRTVTEDPESTTVVSPAVGKARKSAAVV</sequence>